<evidence type="ECO:0000256" key="1">
    <source>
        <dbReference type="ARBA" id="ARBA00001526"/>
    </source>
</evidence>
<dbReference type="GO" id="GO:0008800">
    <property type="term" value="F:beta-lactamase activity"/>
    <property type="evidence" value="ECO:0007669"/>
    <property type="project" value="UniProtKB-UniRule"/>
</dbReference>
<name>A0A6P1YHZ2_9HYPH</name>
<dbReference type="Proteomes" id="UP000464751">
    <property type="component" value="Chromosome"/>
</dbReference>
<dbReference type="PROSITE" id="PS00337">
    <property type="entry name" value="BETA_LACTAMASE_D"/>
    <property type="match status" value="1"/>
</dbReference>
<dbReference type="GO" id="GO:0008658">
    <property type="term" value="F:penicillin binding"/>
    <property type="evidence" value="ECO:0007669"/>
    <property type="project" value="InterPro"/>
</dbReference>
<evidence type="ECO:0000259" key="10">
    <source>
        <dbReference type="Pfam" id="PF00905"/>
    </source>
</evidence>
<reference evidence="11 12" key="1">
    <citation type="submission" date="2020-02" db="EMBL/GenBank/DDBJ databases">
        <authorList>
            <person name="Li G."/>
        </authorList>
    </citation>
    <scope>NUCLEOTIDE SEQUENCE [LARGE SCALE GENOMIC DNA]</scope>
    <source>
        <strain evidence="11 12">DSM 102029</strain>
    </source>
</reference>
<keyword evidence="6 8" id="KW-0046">Antibiotic resistance</keyword>
<dbReference type="NCBIfam" id="NF000270">
    <property type="entry name" value="bla_class_D_alt"/>
    <property type="match status" value="1"/>
</dbReference>
<dbReference type="SUPFAM" id="SSF56601">
    <property type="entry name" value="beta-lactamase/transpeptidase-like"/>
    <property type="match status" value="1"/>
</dbReference>
<dbReference type="InterPro" id="IPR001460">
    <property type="entry name" value="PCN-bd_Tpept"/>
</dbReference>
<comment type="similarity">
    <text evidence="2 8">Belongs to the class-D beta-lactamase family.</text>
</comment>
<dbReference type="AlphaFoldDB" id="A0A6P1YHZ2"/>
<evidence type="ECO:0000256" key="7">
    <source>
        <dbReference type="PIRSR" id="PIRSR602137-50"/>
    </source>
</evidence>
<evidence type="ECO:0000256" key="2">
    <source>
        <dbReference type="ARBA" id="ARBA00007898"/>
    </source>
</evidence>
<dbReference type="EMBL" id="CP048630">
    <property type="protein sequence ID" value="QIB32580.1"/>
    <property type="molecule type" value="Genomic_DNA"/>
</dbReference>
<evidence type="ECO:0000256" key="3">
    <source>
        <dbReference type="ARBA" id="ARBA00012865"/>
    </source>
</evidence>
<dbReference type="KEGG" id="apra:G3A50_01835"/>
<protein>
    <recommendedName>
        <fullName evidence="3 8">Beta-lactamase</fullName>
        <ecNumber evidence="3 8">3.5.2.6</ecNumber>
    </recommendedName>
</protein>
<evidence type="ECO:0000256" key="6">
    <source>
        <dbReference type="ARBA" id="ARBA00023251"/>
    </source>
</evidence>
<dbReference type="InterPro" id="IPR002137">
    <property type="entry name" value="Beta-lactam_class-D_AS"/>
</dbReference>
<proteinExistence type="inferred from homology"/>
<keyword evidence="4 9" id="KW-0732">Signal</keyword>
<dbReference type="GO" id="GO:0005886">
    <property type="term" value="C:plasma membrane"/>
    <property type="evidence" value="ECO:0007669"/>
    <property type="project" value="TreeGrafter"/>
</dbReference>
<dbReference type="PROSITE" id="PS51257">
    <property type="entry name" value="PROKAR_LIPOPROTEIN"/>
    <property type="match status" value="1"/>
</dbReference>
<feature type="chain" id="PRO_5027037956" description="Beta-lactamase" evidence="9">
    <location>
        <begin position="30"/>
        <end position="276"/>
    </location>
</feature>
<dbReference type="PANTHER" id="PTHR30627">
    <property type="entry name" value="PEPTIDOGLYCAN D,D-TRANSPEPTIDASE"/>
    <property type="match status" value="1"/>
</dbReference>
<feature type="modified residue" description="N6-carboxylysine" evidence="7">
    <location>
        <position position="63"/>
    </location>
</feature>
<organism evidence="11 12">
    <name type="scientific">Ancylobacter pratisalsi</name>
    <dbReference type="NCBI Taxonomy" id="1745854"/>
    <lineage>
        <taxon>Bacteria</taxon>
        <taxon>Pseudomonadati</taxon>
        <taxon>Pseudomonadota</taxon>
        <taxon>Alphaproteobacteria</taxon>
        <taxon>Hyphomicrobiales</taxon>
        <taxon>Xanthobacteraceae</taxon>
        <taxon>Ancylobacter</taxon>
    </lineage>
</organism>
<evidence type="ECO:0000256" key="4">
    <source>
        <dbReference type="ARBA" id="ARBA00022729"/>
    </source>
</evidence>
<feature type="domain" description="Penicillin-binding protein transpeptidase" evidence="10">
    <location>
        <begin position="33"/>
        <end position="250"/>
    </location>
</feature>
<evidence type="ECO:0000256" key="9">
    <source>
        <dbReference type="SAM" id="SignalP"/>
    </source>
</evidence>
<dbReference type="GO" id="GO:0046677">
    <property type="term" value="P:response to antibiotic"/>
    <property type="evidence" value="ECO:0007669"/>
    <property type="project" value="UniProtKB-UniRule"/>
</dbReference>
<comment type="catalytic activity">
    <reaction evidence="1 8">
        <text>a beta-lactam + H2O = a substituted beta-amino acid</text>
        <dbReference type="Rhea" id="RHEA:20401"/>
        <dbReference type="ChEBI" id="CHEBI:15377"/>
        <dbReference type="ChEBI" id="CHEBI:35627"/>
        <dbReference type="ChEBI" id="CHEBI:140347"/>
        <dbReference type="EC" id="3.5.2.6"/>
    </reaction>
</comment>
<gene>
    <name evidence="11" type="primary">blaOXA</name>
    <name evidence="11" type="ORF">G3A50_01835</name>
</gene>
<dbReference type="InterPro" id="IPR012338">
    <property type="entry name" value="Beta-lactam/transpept-like"/>
</dbReference>
<dbReference type="Pfam" id="PF00905">
    <property type="entry name" value="Transpeptidase"/>
    <property type="match status" value="1"/>
</dbReference>
<evidence type="ECO:0000313" key="11">
    <source>
        <dbReference type="EMBL" id="QIB32580.1"/>
    </source>
</evidence>
<feature type="active site" description="Acyl-ester intermediate" evidence="7">
    <location>
        <position position="60"/>
    </location>
</feature>
<keyword evidence="5 8" id="KW-0378">Hydrolase</keyword>
<evidence type="ECO:0000256" key="8">
    <source>
        <dbReference type="RuleBase" id="RU361140"/>
    </source>
</evidence>
<evidence type="ECO:0000313" key="12">
    <source>
        <dbReference type="Proteomes" id="UP000464751"/>
    </source>
</evidence>
<accession>A0A6P1YHZ2</accession>
<dbReference type="Gene3D" id="3.40.710.10">
    <property type="entry name" value="DD-peptidase/beta-lactamase superfamily"/>
    <property type="match status" value="1"/>
</dbReference>
<dbReference type="GO" id="GO:0017001">
    <property type="term" value="P:antibiotic catabolic process"/>
    <property type="evidence" value="ECO:0007669"/>
    <property type="project" value="InterPro"/>
</dbReference>
<dbReference type="GO" id="GO:0071555">
    <property type="term" value="P:cell wall organization"/>
    <property type="evidence" value="ECO:0007669"/>
    <property type="project" value="TreeGrafter"/>
</dbReference>
<feature type="signal peptide" evidence="9">
    <location>
        <begin position="1"/>
        <end position="29"/>
    </location>
</feature>
<keyword evidence="12" id="KW-1185">Reference proteome</keyword>
<evidence type="ECO:0000256" key="5">
    <source>
        <dbReference type="ARBA" id="ARBA00022801"/>
    </source>
</evidence>
<dbReference type="InterPro" id="IPR050515">
    <property type="entry name" value="Beta-lactam/transpept"/>
</dbReference>
<sequence length="276" mass="30022">MRHVSAARITALSALALMACSPLSTSAGAGTLCTALADASTGKVLMQEGPDCAGRVTPASTFKIAIALMGYDSGILTDAHHPSWPFKPGYADWREQWKQNTDPTYWLKESVVWYSQEITTKLGMERFRRYVTGFGYGNEDVSGEKGENNGLTHAWLSSSLAISPLEQVGFLSRMLRGELPVSKEAVAMTGAISRFPDTPNGWQVHGKTGMGFARDKAGKPVRGKPYGWFVGWATKDGRSVTFARLERDPARQETPTSFRARDAMLAALPGLLDTVE</sequence>
<dbReference type="EC" id="3.5.2.6" evidence="3 8"/>
<dbReference type="PANTHER" id="PTHR30627:SF6">
    <property type="entry name" value="BETA-LACTAMASE YBXI-RELATED"/>
    <property type="match status" value="1"/>
</dbReference>